<organism evidence="1 2">
    <name type="scientific">Roseibium sediminicola</name>
    <dbReference type="NCBI Taxonomy" id="2933272"/>
    <lineage>
        <taxon>Bacteria</taxon>
        <taxon>Pseudomonadati</taxon>
        <taxon>Pseudomonadota</taxon>
        <taxon>Alphaproteobacteria</taxon>
        <taxon>Hyphomicrobiales</taxon>
        <taxon>Stappiaceae</taxon>
        <taxon>Roseibium</taxon>
    </lineage>
</organism>
<dbReference type="InterPro" id="IPR023393">
    <property type="entry name" value="START-like_dom_sf"/>
</dbReference>
<dbReference type="Proteomes" id="UP001431221">
    <property type="component" value="Unassembled WGS sequence"/>
</dbReference>
<reference evidence="1" key="1">
    <citation type="submission" date="2022-04" db="EMBL/GenBank/DDBJ databases">
        <title>Roseibium sp. CAU 1639 isolated from mud.</title>
        <authorList>
            <person name="Kim W."/>
        </authorList>
    </citation>
    <scope>NUCLEOTIDE SEQUENCE</scope>
    <source>
        <strain evidence="1">CAU 1639</strain>
    </source>
</reference>
<keyword evidence="2" id="KW-1185">Reference proteome</keyword>
<dbReference type="SUPFAM" id="SSF55961">
    <property type="entry name" value="Bet v1-like"/>
    <property type="match status" value="1"/>
</dbReference>
<evidence type="ECO:0000313" key="2">
    <source>
        <dbReference type="Proteomes" id="UP001431221"/>
    </source>
</evidence>
<dbReference type="RefSeq" id="WP_248154886.1">
    <property type="nucleotide sequence ID" value="NZ_JALNMJ010000008.1"/>
</dbReference>
<dbReference type="CDD" id="cd07821">
    <property type="entry name" value="PYR_PYL_RCAR_like"/>
    <property type="match status" value="1"/>
</dbReference>
<comment type="caution">
    <text evidence="1">The sequence shown here is derived from an EMBL/GenBank/DDBJ whole genome shotgun (WGS) entry which is preliminary data.</text>
</comment>
<proteinExistence type="predicted"/>
<dbReference type="Pfam" id="PF10604">
    <property type="entry name" value="Polyketide_cyc2"/>
    <property type="match status" value="1"/>
</dbReference>
<name>A0ABT0GWQ2_9HYPH</name>
<gene>
    <name evidence="1" type="ORF">M0H32_13780</name>
</gene>
<accession>A0ABT0GWQ2</accession>
<dbReference type="InterPro" id="IPR019587">
    <property type="entry name" value="Polyketide_cyclase/dehydratase"/>
</dbReference>
<sequence length="158" mass="17900">MAELVVSRTVNAPLAELWRSWDQFDEIYRFNPVIHQSPLLSKSAASGLGAERICRHVDGKTYLKERIIGYRPEEHMVVDIFEANVPLKQARVTLDFEALSATESRVTMRFEFTPKFGPLGRLMVPLMKMQFRENLAGLLAANADFVEKGVEIHPKLAA</sequence>
<protein>
    <submittedName>
        <fullName evidence="1">SRPBCC family protein</fullName>
    </submittedName>
</protein>
<evidence type="ECO:0000313" key="1">
    <source>
        <dbReference type="EMBL" id="MCK7613240.1"/>
    </source>
</evidence>
<dbReference type="EMBL" id="JALNMJ010000008">
    <property type="protein sequence ID" value="MCK7613240.1"/>
    <property type="molecule type" value="Genomic_DNA"/>
</dbReference>
<dbReference type="Gene3D" id="3.30.530.20">
    <property type="match status" value="1"/>
</dbReference>